<evidence type="ECO:0000313" key="2">
    <source>
        <dbReference type="EMBL" id="UTZ35168.1"/>
    </source>
</evidence>
<evidence type="ECO:0000313" key="4">
    <source>
        <dbReference type="Proteomes" id="UP001059912"/>
    </source>
</evidence>
<dbReference type="SUPFAM" id="SSF53955">
    <property type="entry name" value="Lysozyme-like"/>
    <property type="match status" value="1"/>
</dbReference>
<organism evidence="1 3">
    <name type="scientific">Vibrio campbellii</name>
    <dbReference type="NCBI Taxonomy" id="680"/>
    <lineage>
        <taxon>Bacteria</taxon>
        <taxon>Pseudomonadati</taxon>
        <taxon>Pseudomonadota</taxon>
        <taxon>Gammaproteobacteria</taxon>
        <taxon>Vibrionales</taxon>
        <taxon>Vibrionaceae</taxon>
        <taxon>Vibrio</taxon>
    </lineage>
</organism>
<dbReference type="Proteomes" id="UP001059912">
    <property type="component" value="Plasmid unnamed3"/>
</dbReference>
<dbReference type="AlphaFoldDB" id="A0AAE9SS05"/>
<dbReference type="Proteomes" id="UP001058687">
    <property type="component" value="Plasmid unnamed1"/>
</dbReference>
<dbReference type="InterPro" id="IPR023346">
    <property type="entry name" value="Lysozyme-like_dom_sf"/>
</dbReference>
<dbReference type="EMBL" id="CP050474">
    <property type="protein sequence ID" value="UTZ35168.1"/>
    <property type="molecule type" value="Genomic_DNA"/>
</dbReference>
<dbReference type="RefSeq" id="WP_005532959.1">
    <property type="nucleotide sequence ID" value="NZ_CP050466.1"/>
</dbReference>
<sequence length="180" mass="20859">MNHYDDFFEIIFDRLMESEFNFNNSPQERKHWTGGAVGRGELKGSKYGISAMSYPDQDIINLTKEQAMEIYYYDFYSPFKDEFSIPQCVMFQFLDSVIEHGIHHSVVFLQNALKVKPDGILGSVTIGAMKDAIPHEFVLHFIAERLDFISNYSSGKIHSQKWQERTSRNVKYAVADLKNI</sequence>
<proteinExistence type="predicted"/>
<evidence type="ECO:0008006" key="5">
    <source>
        <dbReference type="Google" id="ProtNLM"/>
    </source>
</evidence>
<geneLocation type="plasmid" evidence="1 3">
    <name>unnamed1</name>
</geneLocation>
<evidence type="ECO:0000313" key="1">
    <source>
        <dbReference type="EMBL" id="UTZ29860.1"/>
    </source>
</evidence>
<protein>
    <recommendedName>
        <fullName evidence="5">Secretion activator protein</fullName>
    </recommendedName>
</protein>
<dbReference type="EMBL" id="CP050469">
    <property type="protein sequence ID" value="UTZ29860.1"/>
    <property type="molecule type" value="Genomic_DNA"/>
</dbReference>
<dbReference type="Gene3D" id="1.20.141.10">
    <property type="entry name" value="Chitosanase, subunit A, domain 1"/>
    <property type="match status" value="1"/>
</dbReference>
<evidence type="ECO:0000313" key="3">
    <source>
        <dbReference type="Proteomes" id="UP001058687"/>
    </source>
</evidence>
<keyword evidence="4" id="KW-1185">Reference proteome</keyword>
<gene>
    <name evidence="1" type="ORF">HB761_24690</name>
    <name evidence="2" type="ORF">HB762_28295</name>
</gene>
<keyword evidence="1" id="KW-0614">Plasmid</keyword>
<name>A0AAE9SS05_9VIBR</name>
<reference evidence="1" key="1">
    <citation type="submission" date="2020-03" db="EMBL/GenBank/DDBJ databases">
        <title>Five strains of Vibrio campbellii isolated from Mariana Trench.</title>
        <authorList>
            <person name="Liang J."/>
            <person name="Zhang X.-H."/>
        </authorList>
    </citation>
    <scope>NUCLEOTIDE SEQUENCE</scope>
    <source>
        <strain evidence="2">LJC013</strain>
        <strain evidence="1">LJC014</strain>
        <plasmid evidence="1">unnamed1</plasmid>
        <plasmid evidence="2">unnamed3</plasmid>
    </source>
</reference>
<geneLocation type="plasmid" evidence="2 4">
    <name>unnamed3</name>
</geneLocation>
<accession>A0AAE9SS05</accession>